<feature type="region of interest" description="Disordered" evidence="1">
    <location>
        <begin position="340"/>
        <end position="447"/>
    </location>
</feature>
<evidence type="ECO:0000256" key="1">
    <source>
        <dbReference type="SAM" id="MobiDB-lite"/>
    </source>
</evidence>
<feature type="region of interest" description="Disordered" evidence="1">
    <location>
        <begin position="1"/>
        <end position="117"/>
    </location>
</feature>
<dbReference type="Proteomes" id="UP000807115">
    <property type="component" value="Chromosome 10"/>
</dbReference>
<evidence type="ECO:0000256" key="2">
    <source>
        <dbReference type="SAM" id="Phobius"/>
    </source>
</evidence>
<protein>
    <submittedName>
        <fullName evidence="3">Uncharacterized protein</fullName>
    </submittedName>
</protein>
<name>A0A921Q9D3_SORBI</name>
<keyword evidence="2" id="KW-1133">Transmembrane helix</keyword>
<feature type="transmembrane region" description="Helical" evidence="2">
    <location>
        <begin position="131"/>
        <end position="154"/>
    </location>
</feature>
<feature type="compositionally biased region" description="Low complexity" evidence="1">
    <location>
        <begin position="98"/>
        <end position="113"/>
    </location>
</feature>
<reference evidence="3" key="1">
    <citation type="journal article" date="2019" name="BMC Genomics">
        <title>A new reference genome for Sorghum bicolor reveals high levels of sequence similarity between sweet and grain genotypes: implications for the genetics of sugar metabolism.</title>
        <authorList>
            <person name="Cooper E.A."/>
            <person name="Brenton Z.W."/>
            <person name="Flinn B.S."/>
            <person name="Jenkins J."/>
            <person name="Shu S."/>
            <person name="Flowers D."/>
            <person name="Luo F."/>
            <person name="Wang Y."/>
            <person name="Xia P."/>
            <person name="Barry K."/>
            <person name="Daum C."/>
            <person name="Lipzen A."/>
            <person name="Yoshinaga Y."/>
            <person name="Schmutz J."/>
            <person name="Saski C."/>
            <person name="Vermerris W."/>
            <person name="Kresovich S."/>
        </authorList>
    </citation>
    <scope>NUCLEOTIDE SEQUENCE</scope>
</reference>
<dbReference type="EMBL" id="CM027689">
    <property type="protein sequence ID" value="KAG0516306.1"/>
    <property type="molecule type" value="Genomic_DNA"/>
</dbReference>
<feature type="compositionally biased region" description="Basic and acidic residues" evidence="1">
    <location>
        <begin position="32"/>
        <end position="42"/>
    </location>
</feature>
<comment type="caution">
    <text evidence="3">The sequence shown here is derived from an EMBL/GenBank/DDBJ whole genome shotgun (WGS) entry which is preliminary data.</text>
</comment>
<evidence type="ECO:0000313" key="4">
    <source>
        <dbReference type="Proteomes" id="UP000807115"/>
    </source>
</evidence>
<reference evidence="3" key="2">
    <citation type="submission" date="2020-10" db="EMBL/GenBank/DDBJ databases">
        <authorList>
            <person name="Cooper E.A."/>
            <person name="Brenton Z.W."/>
            <person name="Flinn B.S."/>
            <person name="Jenkins J."/>
            <person name="Shu S."/>
            <person name="Flowers D."/>
            <person name="Luo F."/>
            <person name="Wang Y."/>
            <person name="Xia P."/>
            <person name="Barry K."/>
            <person name="Daum C."/>
            <person name="Lipzen A."/>
            <person name="Yoshinaga Y."/>
            <person name="Schmutz J."/>
            <person name="Saski C."/>
            <person name="Vermerris W."/>
            <person name="Kresovich S."/>
        </authorList>
    </citation>
    <scope>NUCLEOTIDE SEQUENCE</scope>
</reference>
<evidence type="ECO:0000313" key="3">
    <source>
        <dbReference type="EMBL" id="KAG0516306.1"/>
    </source>
</evidence>
<dbReference type="AlphaFoldDB" id="A0A921Q9D3"/>
<keyword evidence="2" id="KW-0812">Transmembrane</keyword>
<proteinExistence type="predicted"/>
<accession>A0A921Q9D3</accession>
<gene>
    <name evidence="3" type="ORF">BDA96_10G350600</name>
</gene>
<feature type="region of interest" description="Disordered" evidence="1">
    <location>
        <begin position="176"/>
        <end position="198"/>
    </location>
</feature>
<keyword evidence="2" id="KW-0472">Membrane</keyword>
<organism evidence="3 4">
    <name type="scientific">Sorghum bicolor</name>
    <name type="common">Sorghum</name>
    <name type="synonym">Sorghum vulgare</name>
    <dbReference type="NCBI Taxonomy" id="4558"/>
    <lineage>
        <taxon>Eukaryota</taxon>
        <taxon>Viridiplantae</taxon>
        <taxon>Streptophyta</taxon>
        <taxon>Embryophyta</taxon>
        <taxon>Tracheophyta</taxon>
        <taxon>Spermatophyta</taxon>
        <taxon>Magnoliopsida</taxon>
        <taxon>Liliopsida</taxon>
        <taxon>Poales</taxon>
        <taxon>Poaceae</taxon>
        <taxon>PACMAD clade</taxon>
        <taxon>Panicoideae</taxon>
        <taxon>Andropogonodae</taxon>
        <taxon>Andropogoneae</taxon>
        <taxon>Sorghinae</taxon>
        <taxon>Sorghum</taxon>
    </lineage>
</organism>
<feature type="compositionally biased region" description="Basic and acidic residues" evidence="1">
    <location>
        <begin position="340"/>
        <end position="354"/>
    </location>
</feature>
<sequence length="447" mass="47587">MKLEEHRSLRAASGPAAGDRRPDRTASGPRATAHDEAGERVRRGPLATGAGLGKTTWRQDRRPWQEWARAKAGGRETTGGGGTPVEGRAAERPGRGAGRSTAPQGGAALAAAPNRTEGPLLDRDADAGSSMIFLILYYLLLFNVSTIISFFFYLQLKRLKNKQSFGATFRLRRSSRPLSSAQKKKETKSLNPRAPLPFHPPRRPLSLPAWTNFCAAIVASASSVCLLRSPTCFQESAASPPHDCPDGLPERGRPPPDLRAFVGGRDPVDGVADRGRGGHVVAPFLEAHEHAGAEVLADELGVPGLVAVHGPRQDGLPVAEALHGGVPSAVAHERRHRAVRQDLQLRRPPGDHHASAGGARAELGRRGGTEGLGRGIPLPATAQVRRREVPLLAPAPGSGRSTGLRGPTANSLWPSEDGMPWSASRKSPSRARQVLTTMPAPGARRRF</sequence>